<keyword evidence="4" id="KW-1185">Reference proteome</keyword>
<feature type="compositionally biased region" description="Pro residues" evidence="1">
    <location>
        <begin position="103"/>
        <end position="122"/>
    </location>
</feature>
<dbReference type="Proteomes" id="UP000460221">
    <property type="component" value="Unassembled WGS sequence"/>
</dbReference>
<keyword evidence="2" id="KW-0812">Transmembrane</keyword>
<sequence length="301" mass="30416">MSSPDESRHDQQADRPDAGWGGSADETQVLPPGSYQRPSSAPSGPIADPGAPLFSGPTEQYTPMSGSSGTTNDDPATSYLTKQPDTGAQYGYGAPAYSDVEAAPPPTATYPPTPAVSPSAAPPYAPQGYPQAYVPVVASTPPVAPPAAAASSGSRVLAGFLSALIGLILVGGGLFLTARYGANVYTTLLQGVDTPKIADLILTGLGLVLLFGAVLLNSWSPWATAVPGVALAGLGAWAISTRSGLETVSDWSEKVLTRGELAVWHAAGWTLLLGLLLLGASIATAVARGAGRRAASPAPLT</sequence>
<feature type="compositionally biased region" description="Polar residues" evidence="1">
    <location>
        <begin position="57"/>
        <end position="86"/>
    </location>
</feature>
<keyword evidence="2" id="KW-0472">Membrane</keyword>
<reference evidence="3 4" key="1">
    <citation type="submission" date="2019-11" db="EMBL/GenBank/DDBJ databases">
        <authorList>
            <person name="Jiang L.-Q."/>
        </authorList>
    </citation>
    <scope>NUCLEOTIDE SEQUENCE [LARGE SCALE GENOMIC DNA]</scope>
    <source>
        <strain evidence="3 4">YIM 132087</strain>
    </source>
</reference>
<keyword evidence="2" id="KW-1133">Transmembrane helix</keyword>
<feature type="transmembrane region" description="Helical" evidence="2">
    <location>
        <begin position="156"/>
        <end position="177"/>
    </location>
</feature>
<protein>
    <submittedName>
        <fullName evidence="3">Uncharacterized protein</fullName>
    </submittedName>
</protein>
<feature type="compositionally biased region" description="Basic and acidic residues" evidence="1">
    <location>
        <begin position="1"/>
        <end position="17"/>
    </location>
</feature>
<comment type="caution">
    <text evidence="3">The sequence shown here is derived from an EMBL/GenBank/DDBJ whole genome shotgun (WGS) entry which is preliminary data.</text>
</comment>
<gene>
    <name evidence="3" type="ORF">GIS00_05275</name>
</gene>
<dbReference type="AlphaFoldDB" id="A0A7K1FGU9"/>
<evidence type="ECO:0000313" key="4">
    <source>
        <dbReference type="Proteomes" id="UP000460221"/>
    </source>
</evidence>
<proteinExistence type="predicted"/>
<feature type="region of interest" description="Disordered" evidence="1">
    <location>
        <begin position="1"/>
        <end position="122"/>
    </location>
</feature>
<accession>A0A7K1FGU9</accession>
<feature type="transmembrane region" description="Helical" evidence="2">
    <location>
        <begin position="223"/>
        <end position="241"/>
    </location>
</feature>
<dbReference type="EMBL" id="WLYK01000001">
    <property type="protein sequence ID" value="MTD13357.1"/>
    <property type="molecule type" value="Genomic_DNA"/>
</dbReference>
<dbReference type="RefSeq" id="WP_154767227.1">
    <property type="nucleotide sequence ID" value="NZ_WLYK01000001.1"/>
</dbReference>
<evidence type="ECO:0000256" key="1">
    <source>
        <dbReference type="SAM" id="MobiDB-lite"/>
    </source>
</evidence>
<evidence type="ECO:0000313" key="3">
    <source>
        <dbReference type="EMBL" id="MTD13357.1"/>
    </source>
</evidence>
<evidence type="ECO:0000256" key="2">
    <source>
        <dbReference type="SAM" id="Phobius"/>
    </source>
</evidence>
<name>A0A7K1FGU9_9ACTN</name>
<feature type="transmembrane region" description="Helical" evidence="2">
    <location>
        <begin position="261"/>
        <end position="287"/>
    </location>
</feature>
<feature type="transmembrane region" description="Helical" evidence="2">
    <location>
        <begin position="197"/>
        <end position="216"/>
    </location>
</feature>
<organism evidence="3 4">
    <name type="scientific">Nakamurella alba</name>
    <dbReference type="NCBI Taxonomy" id="2665158"/>
    <lineage>
        <taxon>Bacteria</taxon>
        <taxon>Bacillati</taxon>
        <taxon>Actinomycetota</taxon>
        <taxon>Actinomycetes</taxon>
        <taxon>Nakamurellales</taxon>
        <taxon>Nakamurellaceae</taxon>
        <taxon>Nakamurella</taxon>
    </lineage>
</organism>